<dbReference type="InterPro" id="IPR000092">
    <property type="entry name" value="Polyprenyl_synt"/>
</dbReference>
<sequence>MSAPEVPALAAARETLVWSLALVDPALRAAVDTLPASTRHIGGYHLGWWDERGVPEPTPAGTAVRPALVLLSAVVAGGSAREAVPAAVAVELVHYFSLLREDTTGTRASGNRPPVWRLFGSGPVVLAGDALVALACEVVADSGHPSAHEGARVLSETVRHLVEGRAPVDLPTQGPVGAIPGLGAEAPEGYETTAAHRTAALIGCACALGALFGGADRRGVERMRTFGECLGLAFQHVEDLLGIWGDPSVTGQPPHTHLRDRRRSLPVVHALTSGTPAARDLAALYATSEPLDDAQLGHAAALVARAGGRAWSQAMADKLLHRALVQLEPGGASTELAGLARLVTRGAR</sequence>
<proteinExistence type="inferred from homology"/>
<dbReference type="GO" id="GO:0008299">
    <property type="term" value="P:isoprenoid biosynthetic process"/>
    <property type="evidence" value="ECO:0007669"/>
    <property type="project" value="InterPro"/>
</dbReference>
<gene>
    <name evidence="2" type="ORF">BU204_11005</name>
</gene>
<dbReference type="OrthoDB" id="4497239at2"/>
<protein>
    <recommendedName>
        <fullName evidence="4">Dimethylallyltranstransferase</fullName>
    </recommendedName>
</protein>
<dbReference type="Proteomes" id="UP000185596">
    <property type="component" value="Unassembled WGS sequence"/>
</dbReference>
<evidence type="ECO:0000313" key="3">
    <source>
        <dbReference type="Proteomes" id="UP000185596"/>
    </source>
</evidence>
<comment type="caution">
    <text evidence="2">The sequence shown here is derived from an EMBL/GenBank/DDBJ whole genome shotgun (WGS) entry which is preliminary data.</text>
</comment>
<keyword evidence="1" id="KW-0808">Transferase</keyword>
<evidence type="ECO:0008006" key="4">
    <source>
        <dbReference type="Google" id="ProtNLM"/>
    </source>
</evidence>
<evidence type="ECO:0000313" key="2">
    <source>
        <dbReference type="EMBL" id="OLF17467.1"/>
    </source>
</evidence>
<dbReference type="RefSeq" id="WP_075125518.1">
    <property type="nucleotide sequence ID" value="NZ_MSIE01000016.1"/>
</dbReference>
<dbReference type="Pfam" id="PF00348">
    <property type="entry name" value="polyprenyl_synt"/>
    <property type="match status" value="1"/>
</dbReference>
<dbReference type="EMBL" id="MSIE01000016">
    <property type="protein sequence ID" value="OLF17467.1"/>
    <property type="molecule type" value="Genomic_DNA"/>
</dbReference>
<dbReference type="CDD" id="cd00867">
    <property type="entry name" value="Trans_IPPS"/>
    <property type="match status" value="1"/>
</dbReference>
<dbReference type="Gene3D" id="1.10.600.10">
    <property type="entry name" value="Farnesyl Diphosphate Synthase"/>
    <property type="match status" value="1"/>
</dbReference>
<dbReference type="InterPro" id="IPR008949">
    <property type="entry name" value="Isoprenoid_synthase_dom_sf"/>
</dbReference>
<evidence type="ECO:0000256" key="1">
    <source>
        <dbReference type="RuleBase" id="RU004466"/>
    </source>
</evidence>
<dbReference type="PANTHER" id="PTHR12001:SF86">
    <property type="entry name" value="GERANYLGERANYL DIPHOSPHATE SYNTHASE"/>
    <property type="match status" value="1"/>
</dbReference>
<comment type="similarity">
    <text evidence="1">Belongs to the FPP/GGPP synthase family.</text>
</comment>
<organism evidence="2 3">
    <name type="scientific">Actinophytocola xanthii</name>
    <dbReference type="NCBI Taxonomy" id="1912961"/>
    <lineage>
        <taxon>Bacteria</taxon>
        <taxon>Bacillati</taxon>
        <taxon>Actinomycetota</taxon>
        <taxon>Actinomycetes</taxon>
        <taxon>Pseudonocardiales</taxon>
        <taxon>Pseudonocardiaceae</taxon>
    </lineage>
</organism>
<dbReference type="AlphaFoldDB" id="A0A1Q8CT05"/>
<dbReference type="GO" id="GO:0004659">
    <property type="term" value="F:prenyltransferase activity"/>
    <property type="evidence" value="ECO:0007669"/>
    <property type="project" value="InterPro"/>
</dbReference>
<dbReference type="SUPFAM" id="SSF48576">
    <property type="entry name" value="Terpenoid synthases"/>
    <property type="match status" value="1"/>
</dbReference>
<dbReference type="STRING" id="1912961.BU204_11005"/>
<dbReference type="PANTHER" id="PTHR12001">
    <property type="entry name" value="GERANYLGERANYL PYROPHOSPHATE SYNTHASE"/>
    <property type="match status" value="1"/>
</dbReference>
<accession>A0A1Q8CT05</accession>
<keyword evidence="3" id="KW-1185">Reference proteome</keyword>
<name>A0A1Q8CT05_9PSEU</name>
<reference evidence="2 3" key="1">
    <citation type="submission" date="2016-12" db="EMBL/GenBank/DDBJ databases">
        <title>The draft genome sequence of Actinophytocola sp. 11-183.</title>
        <authorList>
            <person name="Wang W."/>
            <person name="Yuan L."/>
        </authorList>
    </citation>
    <scope>NUCLEOTIDE SEQUENCE [LARGE SCALE GENOMIC DNA]</scope>
    <source>
        <strain evidence="2 3">11-183</strain>
    </source>
</reference>